<accession>A0A317XBI6</accession>
<keyword evidence="2" id="KW-1185">Reference proteome</keyword>
<organism evidence="1 2">
    <name type="scientific">Aspergillus sclerotioniger CBS 115572</name>
    <dbReference type="NCBI Taxonomy" id="1450535"/>
    <lineage>
        <taxon>Eukaryota</taxon>
        <taxon>Fungi</taxon>
        <taxon>Dikarya</taxon>
        <taxon>Ascomycota</taxon>
        <taxon>Pezizomycotina</taxon>
        <taxon>Eurotiomycetes</taxon>
        <taxon>Eurotiomycetidae</taxon>
        <taxon>Eurotiales</taxon>
        <taxon>Aspergillaceae</taxon>
        <taxon>Aspergillus</taxon>
        <taxon>Aspergillus subgen. Circumdati</taxon>
    </lineage>
</organism>
<dbReference type="AlphaFoldDB" id="A0A317XBI6"/>
<dbReference type="Proteomes" id="UP000246702">
    <property type="component" value="Unassembled WGS sequence"/>
</dbReference>
<dbReference type="GeneID" id="37118508"/>
<dbReference type="RefSeq" id="XP_025472755.1">
    <property type="nucleotide sequence ID" value="XM_025616365.1"/>
</dbReference>
<name>A0A317XBI6_9EURO</name>
<feature type="non-terminal residue" evidence="1">
    <location>
        <position position="1"/>
    </location>
</feature>
<proteinExistence type="predicted"/>
<gene>
    <name evidence="1" type="ORF">BO94DRAFT_601035</name>
</gene>
<dbReference type="EMBL" id="MSFK01000002">
    <property type="protein sequence ID" value="PWY95994.1"/>
    <property type="molecule type" value="Genomic_DNA"/>
</dbReference>
<evidence type="ECO:0000313" key="2">
    <source>
        <dbReference type="Proteomes" id="UP000246702"/>
    </source>
</evidence>
<protein>
    <submittedName>
        <fullName evidence="1">Uncharacterized protein</fullName>
    </submittedName>
</protein>
<comment type="caution">
    <text evidence="1">The sequence shown here is derived from an EMBL/GenBank/DDBJ whole genome shotgun (WGS) entry which is preliminary data.</text>
</comment>
<evidence type="ECO:0000313" key="1">
    <source>
        <dbReference type="EMBL" id="PWY95994.1"/>
    </source>
</evidence>
<sequence>LKQIIKNPSPNTALFKRSPATSRPSGESLPISSLAFRSKSTVLTTLISTLHPKTTNNSLCETTPSCTLTGIFSVCARFLTIHTTACPTPRVVVVLNFPSPSSYNGVTRPDKSNNSSVFNPKSSHGLVKSNVYVSPERCATSRRWSWMVILSMKMGRVEVAGWVVSQPNSDGI</sequence>
<reference evidence="1 2" key="1">
    <citation type="submission" date="2016-12" db="EMBL/GenBank/DDBJ databases">
        <title>The genomes of Aspergillus section Nigri reveals drivers in fungal speciation.</title>
        <authorList>
            <consortium name="DOE Joint Genome Institute"/>
            <person name="Vesth T.C."/>
            <person name="Nybo J."/>
            <person name="Theobald S."/>
            <person name="Brandl J."/>
            <person name="Frisvad J.C."/>
            <person name="Nielsen K.F."/>
            <person name="Lyhne E.K."/>
            <person name="Kogle M.E."/>
            <person name="Kuo A."/>
            <person name="Riley R."/>
            <person name="Clum A."/>
            <person name="Nolan M."/>
            <person name="Lipzen A."/>
            <person name="Salamov A."/>
            <person name="Henrissat B."/>
            <person name="Wiebenga A."/>
            <person name="De Vries R.P."/>
            <person name="Grigoriev I.V."/>
            <person name="Mortensen U.H."/>
            <person name="Andersen M.R."/>
            <person name="Baker S.E."/>
        </authorList>
    </citation>
    <scope>NUCLEOTIDE SEQUENCE [LARGE SCALE GENOMIC DNA]</scope>
    <source>
        <strain evidence="1 2">CBS 115572</strain>
    </source>
</reference>